<keyword evidence="3" id="KW-1185">Reference proteome</keyword>
<dbReference type="Gene3D" id="3.40.50.1820">
    <property type="entry name" value="alpha/beta hydrolase"/>
    <property type="match status" value="1"/>
</dbReference>
<feature type="region of interest" description="Disordered" evidence="1">
    <location>
        <begin position="359"/>
        <end position="436"/>
    </location>
</feature>
<dbReference type="OrthoDB" id="273452at2759"/>
<feature type="domain" description="DUF676" evidence="2">
    <location>
        <begin position="486"/>
        <end position="674"/>
    </location>
</feature>
<dbReference type="Proteomes" id="UP000025227">
    <property type="component" value="Unplaced"/>
</dbReference>
<dbReference type="InterPro" id="IPR044294">
    <property type="entry name" value="Lipase-like"/>
</dbReference>
<dbReference type="AlphaFoldDB" id="A0A7I4XSG7"/>
<dbReference type="SUPFAM" id="SSF53474">
    <property type="entry name" value="alpha/beta-Hydrolases"/>
    <property type="match status" value="1"/>
</dbReference>
<proteinExistence type="predicted"/>
<name>A0A7I4XSG7_HAECO</name>
<accession>A0A7I4XSG7</accession>
<reference evidence="4" key="1">
    <citation type="submission" date="2020-12" db="UniProtKB">
        <authorList>
            <consortium name="WormBaseParasite"/>
        </authorList>
    </citation>
    <scope>IDENTIFICATION</scope>
    <source>
        <strain evidence="4">MHco3</strain>
    </source>
</reference>
<evidence type="ECO:0000256" key="1">
    <source>
        <dbReference type="SAM" id="MobiDB-lite"/>
    </source>
</evidence>
<protein>
    <submittedName>
        <fullName evidence="4">DUF676 domain-containing protein</fullName>
    </submittedName>
</protein>
<feature type="compositionally biased region" description="Low complexity" evidence="1">
    <location>
        <begin position="416"/>
        <end position="429"/>
    </location>
</feature>
<feature type="compositionally biased region" description="Polar residues" evidence="1">
    <location>
        <begin position="375"/>
        <end position="390"/>
    </location>
</feature>
<dbReference type="InterPro" id="IPR029058">
    <property type="entry name" value="AB_hydrolase_fold"/>
</dbReference>
<dbReference type="WBParaSite" id="HCON_00004990-00002">
    <property type="protein sequence ID" value="HCON_00004990-00002"/>
    <property type="gene ID" value="HCON_00004990"/>
</dbReference>
<dbReference type="Pfam" id="PF05057">
    <property type="entry name" value="DUF676"/>
    <property type="match status" value="1"/>
</dbReference>
<dbReference type="PANTHER" id="PTHR12482:SF5">
    <property type="entry name" value="DUF676 DOMAIN-CONTAINING PROTEIN"/>
    <property type="match status" value="1"/>
</dbReference>
<sequence>MRIELHPAFNAHIVLESLRNVDLATRGYYQVRLVPKPTQLFSSVDIQYVECSNGNFGSGVLTPSVLDGVGISRSVELTYIDETLLIGDSFVVSLRLDPHADLGLTYNLTIDVELWSMDRHRPPNLSLFELESKRTIEISLCPERLTAGSRTLFFEHSAYAALTLTAYASLVSVLPRRKKQPPDPTIDTKSRNLHLSTGSTLLHAMSSIEKFVVRNQKAMMASVQTDTCDVATEMESLKNRLDAAVNPWNEVENMAVNLSARLSLLYSQLARLCIGSPAISSSLLQGYNKFRQKMLSELFFFTDNVPSDHFKCNCLDKIFALVSKSKYLEKLPRYPIFCRGLDTSPDNWCLIVEERLPADRPSTSGGSEILPEKVPSSSAAAAGDNSQTACRSPIRETVSHLPWMRRKNSNGKPHSLHLSDPDSSLQSDLTYPESTSIPGNGLSSTVDFVMERERLKATLLEQRLFDGYLYSEQASPWQYTPIVSKKQPTHLVVFVHGLEGTCDDLSSYRNIFRVVADNVPGFCYLLSASNHSKTWSNFDDMADNLLSEVHSYASRYSELPARISFVAHSLGGVIVRTAVTRKDASDWLVPRLHCLLTINTPHLGLAYVGRGINLGIQLMQWWKQSRSMEQLALKDEVSFSDSFLYRLSKKRTFGLFRYVLLIGTPADMFVPCHSALLSSCKSAMKDPSALGTTYRDMLSNVHEDISSSERSTLAIRYSTWHTVSSPKTSRITGRATHIAAVEDDVFIEKLFAISAMKYFIE</sequence>
<evidence type="ECO:0000313" key="4">
    <source>
        <dbReference type="WBParaSite" id="HCON_00004990-00002"/>
    </source>
</evidence>
<evidence type="ECO:0000259" key="2">
    <source>
        <dbReference type="Pfam" id="PF05057"/>
    </source>
</evidence>
<dbReference type="InterPro" id="IPR007751">
    <property type="entry name" value="DUF676_lipase-like"/>
</dbReference>
<dbReference type="OMA" id="TIFCEET"/>
<evidence type="ECO:0000313" key="3">
    <source>
        <dbReference type="Proteomes" id="UP000025227"/>
    </source>
</evidence>
<organism evidence="3 4">
    <name type="scientific">Haemonchus contortus</name>
    <name type="common">Barber pole worm</name>
    <dbReference type="NCBI Taxonomy" id="6289"/>
    <lineage>
        <taxon>Eukaryota</taxon>
        <taxon>Metazoa</taxon>
        <taxon>Ecdysozoa</taxon>
        <taxon>Nematoda</taxon>
        <taxon>Chromadorea</taxon>
        <taxon>Rhabditida</taxon>
        <taxon>Rhabditina</taxon>
        <taxon>Rhabditomorpha</taxon>
        <taxon>Strongyloidea</taxon>
        <taxon>Trichostrongylidae</taxon>
        <taxon>Haemonchus</taxon>
    </lineage>
</organism>
<dbReference type="PANTHER" id="PTHR12482">
    <property type="entry name" value="LIPASE ROG1-RELATED-RELATED"/>
    <property type="match status" value="1"/>
</dbReference>